<dbReference type="InterPro" id="IPR042070">
    <property type="entry name" value="PucR_C-HTH_sf"/>
</dbReference>
<dbReference type="RefSeq" id="WP_289215289.1">
    <property type="nucleotide sequence ID" value="NZ_JAPVRC010000002.1"/>
</dbReference>
<feature type="domain" description="PucR C-terminal helix-turn-helix" evidence="2">
    <location>
        <begin position="350"/>
        <end position="408"/>
    </location>
</feature>
<reference evidence="5" key="1">
    <citation type="journal article" date="2019" name="Int. J. Syst. Evol. Microbiol.">
        <title>The Global Catalogue of Microorganisms (GCM) 10K type strain sequencing project: providing services to taxonomists for standard genome sequencing and annotation.</title>
        <authorList>
            <consortium name="The Broad Institute Genomics Platform"/>
            <consortium name="The Broad Institute Genome Sequencing Center for Infectious Disease"/>
            <person name="Wu L."/>
            <person name="Ma J."/>
        </authorList>
    </citation>
    <scope>NUCLEOTIDE SEQUENCE [LARGE SCALE GENOMIC DNA]</scope>
    <source>
        <strain evidence="5">CCUG 73951</strain>
    </source>
</reference>
<dbReference type="Pfam" id="PF17853">
    <property type="entry name" value="GGDEF_2"/>
    <property type="match status" value="1"/>
</dbReference>
<dbReference type="InterPro" id="IPR025736">
    <property type="entry name" value="PucR_C-HTH_dom"/>
</dbReference>
<evidence type="ECO:0000259" key="2">
    <source>
        <dbReference type="Pfam" id="PF13556"/>
    </source>
</evidence>
<feature type="domain" description="CdaR GGDEF-like" evidence="3">
    <location>
        <begin position="174"/>
        <end position="296"/>
    </location>
</feature>
<proteinExistence type="inferred from homology"/>
<dbReference type="Pfam" id="PF13556">
    <property type="entry name" value="HTH_30"/>
    <property type="match status" value="1"/>
</dbReference>
<evidence type="ECO:0000259" key="3">
    <source>
        <dbReference type="Pfam" id="PF17853"/>
    </source>
</evidence>
<dbReference type="Gene3D" id="1.10.10.2840">
    <property type="entry name" value="PucR C-terminal helix-turn-helix domain"/>
    <property type="match status" value="1"/>
</dbReference>
<evidence type="ECO:0000313" key="4">
    <source>
        <dbReference type="EMBL" id="MFC7322938.1"/>
    </source>
</evidence>
<accession>A0ABW2KA20</accession>
<sequence>MSHSQFQADLIDEKFDSPEGLADRIAHIIGFPITIEDANHRIVSYSKHEENVDEARSATIMRRKVPEKVINSLWKRGVMSKLFESGEPIIVASIKEIGLGNRIAVSVRKNRTLLGFIWAQADEVEVTSHHLQQIKDAAKLVSHQLLHHQAKKNKSEEDKKEFFWQLLTGTLRGHSEIMRHAKRFGIKMSGQLCVAVFEFDEYMNPTIERHAYYLTETLQQTRVVSRLFDENRLVLLIRADAYEDATLLCNTFIHDFMTKMSERLQVKAVKGSFGIVYQSPENITDSYKQALKVLELKEQFSTELQNTSNYQELGVFQFINELASLRSREQYHNIYLERLYDYDRTNKSELVYTLKVFLIHNSNVHSASKYMHIHTNTMNYRLKRIKEIGQIDLKDNNQKTTLYLDLLIHHMERDDL</sequence>
<dbReference type="InterPro" id="IPR051448">
    <property type="entry name" value="CdaR-like_regulators"/>
</dbReference>
<dbReference type="EMBL" id="JBHTBY010000017">
    <property type="protein sequence ID" value="MFC7322938.1"/>
    <property type="molecule type" value="Genomic_DNA"/>
</dbReference>
<keyword evidence="5" id="KW-1185">Reference proteome</keyword>
<name>A0ABW2KA20_9BACI</name>
<protein>
    <submittedName>
        <fullName evidence="4">PucR family transcriptional regulator</fullName>
    </submittedName>
</protein>
<evidence type="ECO:0000313" key="5">
    <source>
        <dbReference type="Proteomes" id="UP001596494"/>
    </source>
</evidence>
<evidence type="ECO:0000256" key="1">
    <source>
        <dbReference type="ARBA" id="ARBA00006754"/>
    </source>
</evidence>
<comment type="caution">
    <text evidence="4">The sequence shown here is derived from an EMBL/GenBank/DDBJ whole genome shotgun (WGS) entry which is preliminary data.</text>
</comment>
<dbReference type="Proteomes" id="UP001596494">
    <property type="component" value="Unassembled WGS sequence"/>
</dbReference>
<dbReference type="PANTHER" id="PTHR33744">
    <property type="entry name" value="CARBOHYDRATE DIACID REGULATOR"/>
    <property type="match status" value="1"/>
</dbReference>
<comment type="similarity">
    <text evidence="1">Belongs to the CdaR family.</text>
</comment>
<dbReference type="PANTHER" id="PTHR33744:SF1">
    <property type="entry name" value="DNA-BINDING TRANSCRIPTIONAL ACTIVATOR ADER"/>
    <property type="match status" value="1"/>
</dbReference>
<organism evidence="4 5">
    <name type="scientific">Halobacillus campisalis</name>
    <dbReference type="NCBI Taxonomy" id="435909"/>
    <lineage>
        <taxon>Bacteria</taxon>
        <taxon>Bacillati</taxon>
        <taxon>Bacillota</taxon>
        <taxon>Bacilli</taxon>
        <taxon>Bacillales</taxon>
        <taxon>Bacillaceae</taxon>
        <taxon>Halobacillus</taxon>
    </lineage>
</organism>
<dbReference type="InterPro" id="IPR041522">
    <property type="entry name" value="CdaR_GGDEF"/>
</dbReference>
<gene>
    <name evidence="4" type="ORF">ACFQMN_18890</name>
</gene>